<proteinExistence type="predicted"/>
<evidence type="ECO:0000313" key="1">
    <source>
        <dbReference type="EMBL" id="QZE15658.1"/>
    </source>
</evidence>
<protein>
    <submittedName>
        <fullName evidence="1">Rhodanese-like domain-containing protein</fullName>
    </submittedName>
</protein>
<evidence type="ECO:0000313" key="2">
    <source>
        <dbReference type="Proteomes" id="UP000826212"/>
    </source>
</evidence>
<reference evidence="1" key="1">
    <citation type="submission" date="2021-08" db="EMBL/GenBank/DDBJ databases">
        <title>Novel anaerobic bacterium isolated from sea squirt in East Sea, Republic of Korea.</title>
        <authorList>
            <person name="Nguyen T.H."/>
            <person name="Li Z."/>
            <person name="Lee Y.-J."/>
            <person name="Ko J."/>
            <person name="Kim S.-G."/>
        </authorList>
    </citation>
    <scope>NUCLEOTIDE SEQUENCE</scope>
    <source>
        <strain evidence="1">KCTC 25031</strain>
    </source>
</reference>
<dbReference type="Proteomes" id="UP000826212">
    <property type="component" value="Chromosome"/>
</dbReference>
<sequence>MNKELYEETQKRLIKPVSVNEAEQLIHSMPQLEILDGRNIENYQQGHIEGAQLIDAFSPDAGSRLLELDKNIPYLVYCTTNVRSTMIVRFMHDQGFKEVYHMVEGMVGWIEHQKDTVSS</sequence>
<gene>
    <name evidence="1" type="ORF">K4L44_07445</name>
</gene>
<accession>A0AC61NIW1</accession>
<name>A0AC61NIW1_9BACT</name>
<organism evidence="1 2">
    <name type="scientific">Halosquirtibacter laminarini</name>
    <dbReference type="NCBI Taxonomy" id="3374600"/>
    <lineage>
        <taxon>Bacteria</taxon>
        <taxon>Pseudomonadati</taxon>
        <taxon>Bacteroidota</taxon>
        <taxon>Bacteroidia</taxon>
        <taxon>Marinilabiliales</taxon>
        <taxon>Prolixibacteraceae</taxon>
        <taxon>Halosquirtibacter</taxon>
    </lineage>
</organism>
<dbReference type="EMBL" id="CP081303">
    <property type="protein sequence ID" value="QZE15658.1"/>
    <property type="molecule type" value="Genomic_DNA"/>
</dbReference>
<keyword evidence="2" id="KW-1185">Reference proteome</keyword>